<dbReference type="InterPro" id="IPR006756">
    <property type="entry name" value="Phenol_hydroxylase"/>
</dbReference>
<dbReference type="RefSeq" id="WP_152279750.1">
    <property type="nucleotide sequence ID" value="NZ_WFKK01000017.1"/>
</dbReference>
<dbReference type="Gene3D" id="3.10.20.560">
    <property type="entry name" value="Phenol hydroxylase"/>
    <property type="match status" value="1"/>
</dbReference>
<dbReference type="AlphaFoldDB" id="A0A6L4WT33"/>
<dbReference type="EMBL" id="WFKK01000017">
    <property type="protein sequence ID" value="KAB7889104.1"/>
    <property type="molecule type" value="Genomic_DNA"/>
</dbReference>
<dbReference type="Proteomes" id="UP000472839">
    <property type="component" value="Unassembled WGS sequence"/>
</dbReference>
<dbReference type="GO" id="GO:0018662">
    <property type="term" value="F:phenol 2-monooxygenase activity"/>
    <property type="evidence" value="ECO:0007669"/>
    <property type="project" value="InterPro"/>
</dbReference>
<evidence type="ECO:0000313" key="2">
    <source>
        <dbReference type="Proteomes" id="UP000472839"/>
    </source>
</evidence>
<evidence type="ECO:0000313" key="1">
    <source>
        <dbReference type="EMBL" id="KAB7889104.1"/>
    </source>
</evidence>
<sequence>MAIQSIGEYPIIMKDKVENFHGNQLVFIIWHAHRVVCSPRAFPLPPQMPFGALLTDIIPVSYKIEPDYEQLDFDTTEVIWEVDGKVITPDFSKSLEENGVGHKSVIKFITPSLTGKVGA</sequence>
<name>A0A6L4WT33_9BACT</name>
<dbReference type="Pfam" id="PF04663">
    <property type="entry name" value="Phenol_monoox"/>
    <property type="match status" value="1"/>
</dbReference>
<accession>A0A6L4WT33</accession>
<organism evidence="1 2">
    <name type="scientific">Poseidonibacter ostreae</name>
    <dbReference type="NCBI Taxonomy" id="2654171"/>
    <lineage>
        <taxon>Bacteria</taxon>
        <taxon>Pseudomonadati</taxon>
        <taxon>Campylobacterota</taxon>
        <taxon>Epsilonproteobacteria</taxon>
        <taxon>Campylobacterales</taxon>
        <taxon>Arcobacteraceae</taxon>
        <taxon>Poseidonibacter</taxon>
    </lineage>
</organism>
<protein>
    <submittedName>
        <fullName evidence="1">Phenol hydroxylase</fullName>
    </submittedName>
</protein>
<gene>
    <name evidence="1" type="ORF">GBG19_07185</name>
</gene>
<proteinExistence type="predicted"/>
<dbReference type="InterPro" id="IPR043010">
    <property type="entry name" value="Phenol_hydroxylase_sf"/>
</dbReference>
<reference evidence="1 2" key="1">
    <citation type="submission" date="2019-10" db="EMBL/GenBank/DDBJ databases">
        <title>Poseidonibacter ostreae sp. nov., isolated from the gut of the Ostrea denselamellosa.</title>
        <authorList>
            <person name="Choi A."/>
        </authorList>
    </citation>
    <scope>NUCLEOTIDE SEQUENCE [LARGE SCALE GENOMIC DNA]</scope>
    <source>
        <strain evidence="1 2">SJOD-M-33</strain>
    </source>
</reference>
<comment type="caution">
    <text evidence="1">The sequence shown here is derived from an EMBL/GenBank/DDBJ whole genome shotgun (WGS) entry which is preliminary data.</text>
</comment>